<dbReference type="InterPro" id="IPR010982">
    <property type="entry name" value="Lambda_DNA-bd_dom_sf"/>
</dbReference>
<dbReference type="InterPro" id="IPR001387">
    <property type="entry name" value="Cro/C1-type_HTH"/>
</dbReference>
<sequence length="84" mass="9653">MLQYKIDVLEALKEVGVTFSSCRKSKIFSQATLSRFRKGDASIDAETLNRLCCILELQPRDLIRYTEEPADTALYKEVHELKKS</sequence>
<dbReference type="GO" id="GO:0003677">
    <property type="term" value="F:DNA binding"/>
    <property type="evidence" value="ECO:0007669"/>
    <property type="project" value="InterPro"/>
</dbReference>
<accession>A0A8S5RII1</accession>
<name>A0A8S5RII1_9VIRU</name>
<dbReference type="SUPFAM" id="SSF47413">
    <property type="entry name" value="lambda repressor-like DNA-binding domains"/>
    <property type="match status" value="1"/>
</dbReference>
<evidence type="ECO:0000313" key="2">
    <source>
        <dbReference type="EMBL" id="DAE31198.1"/>
    </source>
</evidence>
<dbReference type="EMBL" id="BK059106">
    <property type="protein sequence ID" value="DAE31198.1"/>
    <property type="molecule type" value="Genomic_DNA"/>
</dbReference>
<reference evidence="2" key="1">
    <citation type="journal article" date="2021" name="Proc. Natl. Acad. Sci. U.S.A.">
        <title>A Catalog of Tens of Thousands of Viruses from Human Metagenomes Reveals Hidden Associations with Chronic Diseases.</title>
        <authorList>
            <person name="Tisza M.J."/>
            <person name="Buck C.B."/>
        </authorList>
    </citation>
    <scope>NUCLEOTIDE SEQUENCE</scope>
    <source>
        <strain evidence="2">CtHG14</strain>
    </source>
</reference>
<evidence type="ECO:0000259" key="1">
    <source>
        <dbReference type="Pfam" id="PF13443"/>
    </source>
</evidence>
<dbReference type="Pfam" id="PF13443">
    <property type="entry name" value="HTH_26"/>
    <property type="match status" value="1"/>
</dbReference>
<organism evidence="2">
    <name type="scientific">virus sp. ctHG14</name>
    <dbReference type="NCBI Taxonomy" id="2827626"/>
    <lineage>
        <taxon>Viruses</taxon>
    </lineage>
</organism>
<proteinExistence type="predicted"/>
<feature type="domain" description="HTH cro/C1-type" evidence="1">
    <location>
        <begin position="23"/>
        <end position="67"/>
    </location>
</feature>
<dbReference type="Gene3D" id="1.10.260.40">
    <property type="entry name" value="lambda repressor-like DNA-binding domains"/>
    <property type="match status" value="1"/>
</dbReference>
<protein>
    <submittedName>
        <fullName evidence="2">Putative transcriptional regulator</fullName>
    </submittedName>
</protein>